<name>A0ABN7T4I7_OIKDI</name>
<keyword evidence="1" id="KW-0472">Membrane</keyword>
<evidence type="ECO:0000256" key="1">
    <source>
        <dbReference type="SAM" id="Phobius"/>
    </source>
</evidence>
<dbReference type="EMBL" id="OU015567">
    <property type="protein sequence ID" value="CAG5110206.1"/>
    <property type="molecule type" value="Genomic_DNA"/>
</dbReference>
<sequence>MIAHLARTAFKLLLVLSIIVYFYMFQFDLVASYIPQIRQYGPPSSISQAVQPAKKLLRHGLIALADRIYDLAKLLR</sequence>
<proteinExistence type="predicted"/>
<keyword evidence="1" id="KW-0812">Transmembrane</keyword>
<feature type="transmembrane region" description="Helical" evidence="1">
    <location>
        <begin position="12"/>
        <end position="34"/>
    </location>
</feature>
<keyword evidence="1" id="KW-1133">Transmembrane helix</keyword>
<protein>
    <submittedName>
        <fullName evidence="2">Oidioi.mRNA.OKI2018_I69.chr2.g4631.t1.cds</fullName>
    </submittedName>
</protein>
<organism evidence="2 3">
    <name type="scientific">Oikopleura dioica</name>
    <name type="common">Tunicate</name>
    <dbReference type="NCBI Taxonomy" id="34765"/>
    <lineage>
        <taxon>Eukaryota</taxon>
        <taxon>Metazoa</taxon>
        <taxon>Chordata</taxon>
        <taxon>Tunicata</taxon>
        <taxon>Appendicularia</taxon>
        <taxon>Copelata</taxon>
        <taxon>Oikopleuridae</taxon>
        <taxon>Oikopleura</taxon>
    </lineage>
</organism>
<dbReference type="Proteomes" id="UP001158576">
    <property type="component" value="Chromosome 2"/>
</dbReference>
<gene>
    <name evidence="2" type="ORF">OKIOD_LOCUS13396</name>
</gene>
<accession>A0ABN7T4I7</accession>
<evidence type="ECO:0000313" key="2">
    <source>
        <dbReference type="EMBL" id="CAG5110206.1"/>
    </source>
</evidence>
<reference evidence="2 3" key="1">
    <citation type="submission" date="2021-04" db="EMBL/GenBank/DDBJ databases">
        <authorList>
            <person name="Bliznina A."/>
        </authorList>
    </citation>
    <scope>NUCLEOTIDE SEQUENCE [LARGE SCALE GENOMIC DNA]</scope>
</reference>
<keyword evidence="3" id="KW-1185">Reference proteome</keyword>
<evidence type="ECO:0000313" key="3">
    <source>
        <dbReference type="Proteomes" id="UP001158576"/>
    </source>
</evidence>